<dbReference type="GO" id="GO:0033499">
    <property type="term" value="P:galactose catabolic process via UDP-galactose, Leloir pathway"/>
    <property type="evidence" value="ECO:0007669"/>
    <property type="project" value="TreeGrafter"/>
</dbReference>
<dbReference type="Gene3D" id="3.40.50.720">
    <property type="entry name" value="NAD(P)-binding Rossmann-like Domain"/>
    <property type="match status" value="1"/>
</dbReference>
<name>A0A3P3VWD0_9MICO</name>
<evidence type="ECO:0000256" key="4">
    <source>
        <dbReference type="ARBA" id="ARBA00007637"/>
    </source>
</evidence>
<dbReference type="InterPro" id="IPR036291">
    <property type="entry name" value="NAD(P)-bd_dom_sf"/>
</dbReference>
<dbReference type="RefSeq" id="WP_124971930.1">
    <property type="nucleotide sequence ID" value="NZ_RQVS01000007.1"/>
</dbReference>
<dbReference type="InterPro" id="IPR001509">
    <property type="entry name" value="Epimerase_deHydtase"/>
</dbReference>
<evidence type="ECO:0000256" key="6">
    <source>
        <dbReference type="ARBA" id="ARBA00018569"/>
    </source>
</evidence>
<evidence type="ECO:0000256" key="5">
    <source>
        <dbReference type="ARBA" id="ARBA00013189"/>
    </source>
</evidence>
<dbReference type="Proteomes" id="UP000274391">
    <property type="component" value="Unassembled WGS sequence"/>
</dbReference>
<organism evidence="13 14">
    <name type="scientific">Gulosibacter macacae</name>
    <dbReference type="NCBI Taxonomy" id="2488791"/>
    <lineage>
        <taxon>Bacteria</taxon>
        <taxon>Bacillati</taxon>
        <taxon>Actinomycetota</taxon>
        <taxon>Actinomycetes</taxon>
        <taxon>Micrococcales</taxon>
        <taxon>Microbacteriaceae</taxon>
        <taxon>Gulosibacter</taxon>
    </lineage>
</organism>
<proteinExistence type="inferred from homology"/>
<dbReference type="AlphaFoldDB" id="A0A3P3VWD0"/>
<evidence type="ECO:0000259" key="12">
    <source>
        <dbReference type="Pfam" id="PF01370"/>
    </source>
</evidence>
<dbReference type="InterPro" id="IPR005886">
    <property type="entry name" value="UDP_G4E"/>
</dbReference>
<gene>
    <name evidence="13" type="primary">galE</name>
    <name evidence="13" type="ORF">EG850_07015</name>
</gene>
<dbReference type="EC" id="5.1.3.2" evidence="5"/>
<dbReference type="PANTHER" id="PTHR43725">
    <property type="entry name" value="UDP-GLUCOSE 4-EPIMERASE"/>
    <property type="match status" value="1"/>
</dbReference>
<dbReference type="GO" id="GO:0003978">
    <property type="term" value="F:UDP-glucose 4-epimerase activity"/>
    <property type="evidence" value="ECO:0007669"/>
    <property type="project" value="UniProtKB-EC"/>
</dbReference>
<comment type="similarity">
    <text evidence="4">Belongs to the NAD(P)-dependent epimerase/dehydratase family.</text>
</comment>
<dbReference type="OrthoDB" id="9801785at2"/>
<dbReference type="UniPathway" id="UPA00214"/>
<accession>A0A3P3VWD0</accession>
<evidence type="ECO:0000256" key="3">
    <source>
        <dbReference type="ARBA" id="ARBA00004947"/>
    </source>
</evidence>
<evidence type="ECO:0000256" key="7">
    <source>
        <dbReference type="ARBA" id="ARBA00023027"/>
    </source>
</evidence>
<evidence type="ECO:0000313" key="13">
    <source>
        <dbReference type="EMBL" id="RRJ86764.1"/>
    </source>
</evidence>
<protein>
    <recommendedName>
        <fullName evidence="6">UDP-glucose 4-epimerase</fullName>
        <ecNumber evidence="5">5.1.3.2</ecNumber>
    </recommendedName>
    <alternativeName>
        <fullName evidence="11">Galactowaldenase</fullName>
    </alternativeName>
    <alternativeName>
        <fullName evidence="10">UDP-galactose 4-epimerase</fullName>
    </alternativeName>
</protein>
<evidence type="ECO:0000313" key="14">
    <source>
        <dbReference type="Proteomes" id="UP000274391"/>
    </source>
</evidence>
<evidence type="ECO:0000256" key="1">
    <source>
        <dbReference type="ARBA" id="ARBA00000083"/>
    </source>
</evidence>
<keyword evidence="7" id="KW-0520">NAD</keyword>
<evidence type="ECO:0000256" key="8">
    <source>
        <dbReference type="ARBA" id="ARBA00023235"/>
    </source>
</evidence>
<reference evidence="13 14" key="1">
    <citation type="submission" date="2018-11" db="EMBL/GenBank/DDBJ databases">
        <title>YIM 102482-1 draft genome.</title>
        <authorList>
            <person name="Li G."/>
            <person name="Jiang Y."/>
        </authorList>
    </citation>
    <scope>NUCLEOTIDE SEQUENCE [LARGE SCALE GENOMIC DNA]</scope>
    <source>
        <strain evidence="13 14">YIM 102482-1</strain>
    </source>
</reference>
<keyword evidence="14" id="KW-1185">Reference proteome</keyword>
<dbReference type="EMBL" id="RQVS01000007">
    <property type="protein sequence ID" value="RRJ86764.1"/>
    <property type="molecule type" value="Genomic_DNA"/>
</dbReference>
<feature type="domain" description="NAD-dependent epimerase/dehydratase" evidence="12">
    <location>
        <begin position="3"/>
        <end position="251"/>
    </location>
</feature>
<comment type="pathway">
    <text evidence="3">Carbohydrate metabolism; galactose metabolism.</text>
</comment>
<evidence type="ECO:0000256" key="2">
    <source>
        <dbReference type="ARBA" id="ARBA00001911"/>
    </source>
</evidence>
<comment type="cofactor">
    <cofactor evidence="2">
        <name>NAD(+)</name>
        <dbReference type="ChEBI" id="CHEBI:57540"/>
    </cofactor>
</comment>
<dbReference type="Pfam" id="PF01370">
    <property type="entry name" value="Epimerase"/>
    <property type="match status" value="1"/>
</dbReference>
<comment type="caution">
    <text evidence="13">The sequence shown here is derived from an EMBL/GenBank/DDBJ whole genome shotgun (WGS) entry which is preliminary data.</text>
</comment>
<dbReference type="SUPFAM" id="SSF51735">
    <property type="entry name" value="NAD(P)-binding Rossmann-fold domains"/>
    <property type="match status" value="1"/>
</dbReference>
<dbReference type="PANTHER" id="PTHR43725:SF53">
    <property type="entry name" value="UDP-ARABINOSE 4-EPIMERASE 1"/>
    <property type="match status" value="1"/>
</dbReference>
<comment type="catalytic activity">
    <reaction evidence="1">
        <text>UDP-alpha-D-glucose = UDP-alpha-D-galactose</text>
        <dbReference type="Rhea" id="RHEA:22168"/>
        <dbReference type="ChEBI" id="CHEBI:58885"/>
        <dbReference type="ChEBI" id="CHEBI:66914"/>
        <dbReference type="EC" id="5.1.3.2"/>
    </reaction>
</comment>
<keyword evidence="8 13" id="KW-0413">Isomerase</keyword>
<sequence>MTVLVTGGAGYIGAHVVTLLRERGDSVVVVDDLITGIAERVEGLPLLNLDIADTSSIEPIADMMREHSVTSVIHFAARKQVGESVSEPARYYRDNLGGLSNLLLAMESAGVGRIVFSSSAAVYGEPDANPVFETTPQSPINPYGETKLYGEHLIKAAEKAGWLRGVSLRYFNVAGAANAMLSDRVALNLIPMVIEKIVAGEAPKVFGDDYPTADGTCIRDYVHVIDLAEAHLVALDALTDGRDISSEYNIGTGTGSSVREVVDAVSKVSGNEIEAEICPRRPGDPAILIADVGRARDELGWHARLGLQDMVQSSWSGWLATH</sequence>
<keyword evidence="9" id="KW-0119">Carbohydrate metabolism</keyword>
<dbReference type="NCBIfam" id="TIGR01179">
    <property type="entry name" value="galE"/>
    <property type="match status" value="1"/>
</dbReference>
<evidence type="ECO:0000256" key="10">
    <source>
        <dbReference type="ARBA" id="ARBA00031367"/>
    </source>
</evidence>
<dbReference type="Gene3D" id="3.90.25.10">
    <property type="entry name" value="UDP-galactose 4-epimerase, domain 1"/>
    <property type="match status" value="1"/>
</dbReference>
<evidence type="ECO:0000256" key="9">
    <source>
        <dbReference type="ARBA" id="ARBA00023277"/>
    </source>
</evidence>
<evidence type="ECO:0000256" key="11">
    <source>
        <dbReference type="ARBA" id="ARBA00033067"/>
    </source>
</evidence>